<dbReference type="Proteomes" id="UP001465153">
    <property type="component" value="Unassembled WGS sequence"/>
</dbReference>
<reference evidence="1 2" key="1">
    <citation type="submission" date="2024-04" db="EMBL/GenBank/DDBJ databases">
        <title>Draft genome sequence of Sessilibacter corallicola NBRC 116591.</title>
        <authorList>
            <person name="Miyakawa T."/>
            <person name="Kusuya Y."/>
            <person name="Miura T."/>
        </authorList>
    </citation>
    <scope>NUCLEOTIDE SEQUENCE [LARGE SCALE GENOMIC DNA]</scope>
    <source>
        <strain evidence="1 2">KU-00831-HH</strain>
    </source>
</reference>
<evidence type="ECO:0000313" key="2">
    <source>
        <dbReference type="Proteomes" id="UP001465153"/>
    </source>
</evidence>
<organism evidence="1 2">
    <name type="scientific">Sessilibacter corallicola</name>
    <dbReference type="NCBI Taxonomy" id="2904075"/>
    <lineage>
        <taxon>Bacteria</taxon>
        <taxon>Pseudomonadati</taxon>
        <taxon>Pseudomonadota</taxon>
        <taxon>Gammaproteobacteria</taxon>
        <taxon>Cellvibrionales</taxon>
        <taxon>Cellvibrionaceae</taxon>
        <taxon>Sessilibacter</taxon>
    </lineage>
</organism>
<dbReference type="EMBL" id="BAABWN010000002">
    <property type="protein sequence ID" value="GAA6167129.1"/>
    <property type="molecule type" value="Genomic_DNA"/>
</dbReference>
<protein>
    <submittedName>
        <fullName evidence="1">Uncharacterized protein</fullName>
    </submittedName>
</protein>
<accession>A0ABQ0A652</accession>
<evidence type="ECO:0000313" key="1">
    <source>
        <dbReference type="EMBL" id="GAA6167129.1"/>
    </source>
</evidence>
<sequence>MKLKNLTDWMTFFASQERNCTEGNTTIHAYGEGDLSYLVIEVTESQSPRRTNQYIFNSLNKEKSLFEIIEFLNECNFNQDSVVEKISSANYIADKMNEITKFDQIEIVRYQIRET</sequence>
<proteinExistence type="predicted"/>
<dbReference type="RefSeq" id="WP_353301845.1">
    <property type="nucleotide sequence ID" value="NZ_BAABWN010000002.1"/>
</dbReference>
<keyword evidence="2" id="KW-1185">Reference proteome</keyword>
<name>A0ABQ0A652_9GAMM</name>
<comment type="caution">
    <text evidence="1">The sequence shown here is derived from an EMBL/GenBank/DDBJ whole genome shotgun (WGS) entry which is preliminary data.</text>
</comment>
<gene>
    <name evidence="1" type="ORF">NBRC116591_09390</name>
</gene>